<dbReference type="PROSITE" id="PS01151">
    <property type="entry name" value="FIMBRIAL_USHER"/>
    <property type="match status" value="1"/>
</dbReference>
<evidence type="ECO:0000256" key="11">
    <source>
        <dbReference type="SAM" id="MobiDB-lite"/>
    </source>
</evidence>
<evidence type="ECO:0000256" key="9">
    <source>
        <dbReference type="ARBA" id="ARBA00023237"/>
    </source>
</evidence>
<evidence type="ECO:0000256" key="12">
    <source>
        <dbReference type="SAM" id="SignalP"/>
    </source>
</evidence>
<dbReference type="Gene3D" id="2.60.40.2610">
    <property type="entry name" value="Outer membrane usher protein FimD, plug domain"/>
    <property type="match status" value="1"/>
</dbReference>
<feature type="signal peptide" evidence="12">
    <location>
        <begin position="1"/>
        <end position="28"/>
    </location>
</feature>
<keyword evidence="7 12" id="KW-0732">Signal</keyword>
<keyword evidence="8 10" id="KW-0472">Membrane</keyword>
<feature type="region of interest" description="Disordered" evidence="11">
    <location>
        <begin position="878"/>
        <end position="901"/>
    </location>
</feature>
<feature type="domain" description="PapC-like C-terminal" evidence="13">
    <location>
        <begin position="799"/>
        <end position="861"/>
    </location>
</feature>
<evidence type="ECO:0000313" key="16">
    <source>
        <dbReference type="Proteomes" id="UP000245431"/>
    </source>
</evidence>
<evidence type="ECO:0000256" key="2">
    <source>
        <dbReference type="ARBA" id="ARBA00008064"/>
    </source>
</evidence>
<evidence type="ECO:0000256" key="4">
    <source>
        <dbReference type="ARBA" id="ARBA00022452"/>
    </source>
</evidence>
<evidence type="ECO:0000313" key="15">
    <source>
        <dbReference type="EMBL" id="SBW80920.1"/>
    </source>
</evidence>
<accession>A0A1D3JXW8</accession>
<dbReference type="EMBL" id="LT599583">
    <property type="protein sequence ID" value="SBW80920.1"/>
    <property type="molecule type" value="Genomic_DNA"/>
</dbReference>
<gene>
    <name evidence="15" type="ORF">PVE_R1G3036</name>
</gene>
<name>A0A1D3JXW8_PSEVE</name>
<dbReference type="Gene3D" id="3.10.20.410">
    <property type="match status" value="1"/>
</dbReference>
<dbReference type="InterPro" id="IPR043142">
    <property type="entry name" value="PapC-like_C_sf"/>
</dbReference>
<dbReference type="PANTHER" id="PTHR30451:SF21">
    <property type="entry name" value="FIMBRIAL USHER DOMAIN-CONTAINING PROTEIN YDET-RELATED"/>
    <property type="match status" value="1"/>
</dbReference>
<evidence type="ECO:0000256" key="7">
    <source>
        <dbReference type="ARBA" id="ARBA00022729"/>
    </source>
</evidence>
<protein>
    <submittedName>
        <fullName evidence="15">Fimbrial assembly protein</fullName>
    </submittedName>
</protein>
<evidence type="ECO:0000256" key="8">
    <source>
        <dbReference type="ARBA" id="ARBA00023136"/>
    </source>
</evidence>
<evidence type="ECO:0000256" key="6">
    <source>
        <dbReference type="ARBA" id="ARBA00022692"/>
    </source>
</evidence>
<dbReference type="PANTHER" id="PTHR30451">
    <property type="entry name" value="OUTER MEMBRANE USHER PROTEIN"/>
    <property type="match status" value="1"/>
</dbReference>
<organism evidence="15 16">
    <name type="scientific">Pseudomonas veronii 1YdBTEX2</name>
    <dbReference type="NCBI Taxonomy" id="1295141"/>
    <lineage>
        <taxon>Bacteria</taxon>
        <taxon>Pseudomonadati</taxon>
        <taxon>Pseudomonadota</taxon>
        <taxon>Gammaproteobacteria</taxon>
        <taxon>Pseudomonadales</taxon>
        <taxon>Pseudomonadaceae</taxon>
        <taxon>Pseudomonas</taxon>
    </lineage>
</organism>
<dbReference type="InterPro" id="IPR018030">
    <property type="entry name" value="Fimbrial_membr_usher_CS"/>
</dbReference>
<dbReference type="GO" id="GO:0009279">
    <property type="term" value="C:cell outer membrane"/>
    <property type="evidence" value="ECO:0007669"/>
    <property type="project" value="UniProtKB-SubCell"/>
</dbReference>
<dbReference type="Gene3D" id="2.60.40.2070">
    <property type="match status" value="1"/>
</dbReference>
<feature type="chain" id="PRO_5008916261" evidence="12">
    <location>
        <begin position="29"/>
        <end position="910"/>
    </location>
</feature>
<evidence type="ECO:0000256" key="10">
    <source>
        <dbReference type="RuleBase" id="RU003884"/>
    </source>
</evidence>
<keyword evidence="4" id="KW-1134">Transmembrane beta strand</keyword>
<keyword evidence="5 10" id="KW-1029">Fimbrium biogenesis</keyword>
<evidence type="ECO:0000259" key="13">
    <source>
        <dbReference type="Pfam" id="PF13953"/>
    </source>
</evidence>
<keyword evidence="3 10" id="KW-0813">Transport</keyword>
<dbReference type="Gene3D" id="2.60.40.3110">
    <property type="match status" value="1"/>
</dbReference>
<evidence type="ECO:0000259" key="14">
    <source>
        <dbReference type="Pfam" id="PF13954"/>
    </source>
</evidence>
<dbReference type="GO" id="GO:0015473">
    <property type="term" value="F:fimbrial usher porin activity"/>
    <property type="evidence" value="ECO:0007669"/>
    <property type="project" value="InterPro"/>
</dbReference>
<comment type="similarity">
    <text evidence="2 10">Belongs to the fimbrial export usher family.</text>
</comment>
<feature type="compositionally biased region" description="Pro residues" evidence="11">
    <location>
        <begin position="882"/>
        <end position="892"/>
    </location>
</feature>
<reference evidence="16" key="1">
    <citation type="submission" date="2016-07" db="EMBL/GenBank/DDBJ databases">
        <authorList>
            <person name="Florea S."/>
            <person name="Webb J.S."/>
            <person name="Jaromczyk J."/>
            <person name="Schardl C.L."/>
        </authorList>
    </citation>
    <scope>NUCLEOTIDE SEQUENCE [LARGE SCALE GENOMIC DNA]</scope>
    <source>
        <strain evidence="16">1YdBTEX2</strain>
    </source>
</reference>
<dbReference type="InterPro" id="IPR025885">
    <property type="entry name" value="PapC_N"/>
</dbReference>
<dbReference type="AlphaFoldDB" id="A0A1D3JXW8"/>
<dbReference type="InterPro" id="IPR042186">
    <property type="entry name" value="FimD_plug_dom"/>
</dbReference>
<dbReference type="InterPro" id="IPR000015">
    <property type="entry name" value="Fimb_usher"/>
</dbReference>
<dbReference type="Proteomes" id="UP000245431">
    <property type="component" value="Chromosome PVE_r1"/>
</dbReference>
<dbReference type="InterPro" id="IPR025949">
    <property type="entry name" value="PapC-like_C"/>
</dbReference>
<dbReference type="InterPro" id="IPR037224">
    <property type="entry name" value="PapC_N_sf"/>
</dbReference>
<feature type="domain" description="PapC N-terminal" evidence="14">
    <location>
        <begin position="63"/>
        <end position="206"/>
    </location>
</feature>
<proteinExistence type="inferred from homology"/>
<dbReference type="GO" id="GO:0009297">
    <property type="term" value="P:pilus assembly"/>
    <property type="evidence" value="ECO:0007669"/>
    <property type="project" value="InterPro"/>
</dbReference>
<dbReference type="SUPFAM" id="SSF141729">
    <property type="entry name" value="FimD N-terminal domain-like"/>
    <property type="match status" value="1"/>
</dbReference>
<evidence type="ECO:0000256" key="1">
    <source>
        <dbReference type="ARBA" id="ARBA00004571"/>
    </source>
</evidence>
<keyword evidence="6 10" id="KW-0812">Transmembrane</keyword>
<sequence>MTGSRLRIGTPRLMLLSTCLCFWIDAIAADGLVKAVPEADTQLIANATAVDITRTPGRGHEGYNVAFLYGMGQSADVKTLLMGSDVLPGIYRVDIYANNTLVGRQDVVFSENPKSGEVEACFSEDLLKQVGINTVALHSEGKLKADTDCYRLPDLIDQAGAVYDSPRLRLNLSVPQAAMTRERRGYVDPSVWDSGVSLGFVNYNLNSRYDYSSSNESRQSTNLGLRMGLNVGDWRLRNNSSQTSSTGQPSKFTSQNTYLQRDITGLKSQLWLGETYTNSPLFDGVRFRGVQMASDEGMSPDSEQGYAPVIRGNAESNATVEVRQNNYLIYSANVSPGPFEITDLSPSGSNGDLEVTIIEADGRRRVMRQAFSSPPLMVREGRLLYDATLGEFQQDYGSSERPVFANGSMMYGLTSDLTLASGLQAASGFQAYSMGAGINTRIGAVSLDGTQSHSSIEGTSKVGQRLRLRYAKFIESTNTNVSVNAQRSLNENFRSLSDHVYASSAAQGHAWYSSEFPDYSSTSSAYSRTRLDVYLAQNLGKDNRFGSVYLNGSDDRYWNNSSSRSYSAGYSNSWRSLSYNVGVTHAQNVSSSVYNSRYSDTTLTLSLSFPLGGGERPPQVFMNSSRQQGGDTSLQTGVTGTLPSDRDVNYSVVAGRGADGTGNGSASVGSNTSVGNMTLGYSYGNQYHSTSLQANGAIVAHAGGVNLAQPLSETFALVKVEPRMADVPVASYSGVKTGANGYAVVPNATPYRANWLGLSANGMSPDVEIDTAMQQVVPRRGAAALATFKSSSGRRVQFELFRPDGKLMPFGATVDHDDGQRLGIADPRGRVLALLSDEQTSGELLISWDNNQCRVRFALPEKKAGENYQSISLKCNAVTPTPDKPAPAPAPAPKKIKSAVPSIAFYQPRQ</sequence>
<keyword evidence="9 10" id="KW-0998">Cell outer membrane</keyword>
<dbReference type="Pfam" id="PF13953">
    <property type="entry name" value="PapC_C"/>
    <property type="match status" value="1"/>
</dbReference>
<dbReference type="Pfam" id="PF00577">
    <property type="entry name" value="Usher"/>
    <property type="match status" value="1"/>
</dbReference>
<evidence type="ECO:0000256" key="3">
    <source>
        <dbReference type="ARBA" id="ARBA00022448"/>
    </source>
</evidence>
<evidence type="ECO:0000256" key="5">
    <source>
        <dbReference type="ARBA" id="ARBA00022558"/>
    </source>
</evidence>
<dbReference type="Pfam" id="PF13954">
    <property type="entry name" value="PapC_N"/>
    <property type="match status" value="1"/>
</dbReference>
<comment type="subcellular location">
    <subcellularLocation>
        <location evidence="1 10">Cell outer membrane</location>
        <topology evidence="1 10">Multi-pass membrane protein</topology>
    </subcellularLocation>
</comment>